<dbReference type="Proteomes" id="UP001626628">
    <property type="component" value="Chromosome"/>
</dbReference>
<dbReference type="Gene3D" id="3.40.50.1820">
    <property type="entry name" value="alpha/beta hydrolase"/>
    <property type="match status" value="1"/>
</dbReference>
<protein>
    <recommendedName>
        <fullName evidence="3">Lecithin:cholesterol acyltransferase</fullName>
    </recommendedName>
</protein>
<dbReference type="SUPFAM" id="SSF53474">
    <property type="entry name" value="alpha/beta-Hydrolases"/>
    <property type="match status" value="1"/>
</dbReference>
<reference evidence="1 2" key="1">
    <citation type="submission" date="2024-03" db="EMBL/GenBank/DDBJ databases">
        <title>The complete genome of Streptomyces sirii sp.nov.</title>
        <authorList>
            <person name="Zakalyukina Y.V."/>
            <person name="Belik A.R."/>
            <person name="Biryukov M.V."/>
            <person name="Baturina O.A."/>
            <person name="Kabilov M.R."/>
        </authorList>
    </citation>
    <scope>NUCLEOTIDE SEQUENCE [LARGE SCALE GENOMIC DNA]</scope>
    <source>
        <strain evidence="1 2">BP-8</strain>
    </source>
</reference>
<evidence type="ECO:0008006" key="3">
    <source>
        <dbReference type="Google" id="ProtNLM"/>
    </source>
</evidence>
<sequence length="470" mass="50187">MARERVDDLVVVLPGILGSRLLDADGKEVWGPSGGAVWRAIHTFGRSVKALTLPSDLGDGHPGDGVRAHGVMPTLHALPGVGPVVDGYTGLLDWLERLFTLRRRRPGEGDDVPANLLAFAYDWRLSCRYNAERLKERVERALSQWRDSAPQRRAARVVFLCHSMGGLVTRYYVECLGGFEITRRVVTLGTPHRGSLSALVHLVDGLRVGWGPWAVQLTDFARSLPSLHQITPDYACLVRPGGLRYPRETAGLMGVDEKLLRDAGAFHAEIRRAAGARPGAAAALLPVVGVRQPTPTTADIVGDRLRPQDTIDGLDEGGDGRVPRLSAAPPGTPTGYTPCEQHGSLQNGSGVRDALWGWLAAEPPYHRTPLHDPVPLGVHAPELLPAGAPYDLTVTVPPEVPGGDELAISATLHPVESGRPLRHTLANRGGGRYATSFSAPAPGPYRVAVAVAGRRDSSVTALLLVGEGDG</sequence>
<organism evidence="1 2">
    <name type="scientific">Streptomyces sirii</name>
    <dbReference type="NCBI Taxonomy" id="3127701"/>
    <lineage>
        <taxon>Bacteria</taxon>
        <taxon>Bacillati</taxon>
        <taxon>Actinomycetota</taxon>
        <taxon>Actinomycetes</taxon>
        <taxon>Kitasatosporales</taxon>
        <taxon>Streptomycetaceae</taxon>
        <taxon>Streptomyces</taxon>
    </lineage>
</organism>
<dbReference type="EMBL" id="CP147982">
    <property type="protein sequence ID" value="WXK76701.1"/>
    <property type="molecule type" value="Genomic_DNA"/>
</dbReference>
<evidence type="ECO:0000313" key="1">
    <source>
        <dbReference type="EMBL" id="WXK76701.1"/>
    </source>
</evidence>
<dbReference type="PANTHER" id="PTHR11440">
    <property type="entry name" value="LECITHIN-CHOLESTEROL ACYLTRANSFERASE-RELATED"/>
    <property type="match status" value="1"/>
</dbReference>
<accession>A0ABZ2QKF1</accession>
<proteinExistence type="predicted"/>
<gene>
    <name evidence="1" type="ORF">WAB15_12235</name>
</gene>
<name>A0ABZ2QKF1_9ACTN</name>
<dbReference type="InterPro" id="IPR003386">
    <property type="entry name" value="LACT/PDAT_acylTrfase"/>
</dbReference>
<dbReference type="RefSeq" id="WP_407286219.1">
    <property type="nucleotide sequence ID" value="NZ_CP147982.1"/>
</dbReference>
<evidence type="ECO:0000313" key="2">
    <source>
        <dbReference type="Proteomes" id="UP001626628"/>
    </source>
</evidence>
<dbReference type="Pfam" id="PF02450">
    <property type="entry name" value="LCAT"/>
    <property type="match status" value="1"/>
</dbReference>
<keyword evidence="2" id="KW-1185">Reference proteome</keyword>
<dbReference type="InterPro" id="IPR029058">
    <property type="entry name" value="AB_hydrolase_fold"/>
</dbReference>